<comment type="caution">
    <text evidence="1">The sequence shown here is derived from an EMBL/GenBank/DDBJ whole genome shotgun (WGS) entry which is preliminary data.</text>
</comment>
<proteinExistence type="predicted"/>
<evidence type="ECO:0000313" key="1">
    <source>
        <dbReference type="EMBL" id="MBB4907412.1"/>
    </source>
</evidence>
<dbReference type="Proteomes" id="UP000520767">
    <property type="component" value="Unassembled WGS sequence"/>
</dbReference>
<organism evidence="1 2">
    <name type="scientific">Actinophytocola algeriensis</name>
    <dbReference type="NCBI Taxonomy" id="1768010"/>
    <lineage>
        <taxon>Bacteria</taxon>
        <taxon>Bacillati</taxon>
        <taxon>Actinomycetota</taxon>
        <taxon>Actinomycetes</taxon>
        <taxon>Pseudonocardiales</taxon>
        <taxon>Pseudonocardiaceae</taxon>
    </lineage>
</organism>
<gene>
    <name evidence="1" type="ORF">FHR82_003654</name>
</gene>
<name>A0A7W7Q5G2_9PSEU</name>
<dbReference type="AlphaFoldDB" id="A0A7W7Q5G2"/>
<dbReference type="EMBL" id="JACHJQ010000004">
    <property type="protein sequence ID" value="MBB4907412.1"/>
    <property type="molecule type" value="Genomic_DNA"/>
</dbReference>
<evidence type="ECO:0000313" key="2">
    <source>
        <dbReference type="Proteomes" id="UP000520767"/>
    </source>
</evidence>
<keyword evidence="2" id="KW-1185">Reference proteome</keyword>
<reference evidence="1 2" key="1">
    <citation type="submission" date="2020-08" db="EMBL/GenBank/DDBJ databases">
        <title>Genomic Encyclopedia of Type Strains, Phase III (KMG-III): the genomes of soil and plant-associated and newly described type strains.</title>
        <authorList>
            <person name="Whitman W."/>
        </authorList>
    </citation>
    <scope>NUCLEOTIDE SEQUENCE [LARGE SCALE GENOMIC DNA]</scope>
    <source>
        <strain evidence="1 2">CECT 8960</strain>
    </source>
</reference>
<accession>A0A7W7Q5G2</accession>
<sequence>MLGYSPPPLKPAVREVADKVFRTACTTGAVTGSATGVVGLHEAGFR</sequence>
<protein>
    <submittedName>
        <fullName evidence="1">Uncharacterized protein</fullName>
    </submittedName>
</protein>